<dbReference type="InterPro" id="IPR036388">
    <property type="entry name" value="WH-like_DNA-bd_sf"/>
</dbReference>
<keyword evidence="4" id="KW-1185">Reference proteome</keyword>
<dbReference type="Gene3D" id="6.10.140.190">
    <property type="match status" value="1"/>
</dbReference>
<accession>A0A7W2YIL1</accession>
<proteinExistence type="predicted"/>
<dbReference type="SUPFAM" id="SSF46785">
    <property type="entry name" value="Winged helix' DNA-binding domain"/>
    <property type="match status" value="1"/>
</dbReference>
<evidence type="ECO:0000259" key="1">
    <source>
        <dbReference type="Pfam" id="PF03551"/>
    </source>
</evidence>
<gene>
    <name evidence="3" type="ORF">H2508_05820</name>
</gene>
<organism evidence="3 4">
    <name type="scientific">Sediminihaliea albiluteola</name>
    <dbReference type="NCBI Taxonomy" id="2758564"/>
    <lineage>
        <taxon>Bacteria</taxon>
        <taxon>Pseudomonadati</taxon>
        <taxon>Pseudomonadota</taxon>
        <taxon>Gammaproteobacteria</taxon>
        <taxon>Cellvibrionales</taxon>
        <taxon>Halieaceae</taxon>
        <taxon>Sediminihaliea</taxon>
    </lineage>
</organism>
<dbReference type="Gene3D" id="1.10.10.10">
    <property type="entry name" value="Winged helix-like DNA-binding domain superfamily/Winged helix DNA-binding domain"/>
    <property type="match status" value="1"/>
</dbReference>
<dbReference type="Proteomes" id="UP000539350">
    <property type="component" value="Unassembled WGS sequence"/>
</dbReference>
<dbReference type="RefSeq" id="WP_182170003.1">
    <property type="nucleotide sequence ID" value="NZ_JACFXU010000013.1"/>
</dbReference>
<dbReference type="AlphaFoldDB" id="A0A7W2YIL1"/>
<reference evidence="3 4" key="1">
    <citation type="submission" date="2020-07" db="EMBL/GenBank/DDBJ databases">
        <title>Halieaceae bacterium, F7430, whole genome shotgun sequencing project.</title>
        <authorList>
            <person name="Jiang S."/>
            <person name="Liu Z.W."/>
            <person name="Du Z.J."/>
        </authorList>
    </citation>
    <scope>NUCLEOTIDE SEQUENCE [LARGE SCALE GENOMIC DNA]</scope>
    <source>
        <strain evidence="3 4">F7430</strain>
    </source>
</reference>
<sequence length="184" mass="21336">MALSHAIMTALLEDDMSGYELAKAFDVSLGFFWHASHQQIYQQLHKLAEQGLLDKETVVQRSRPDKILYRLTEAGREELAQWVFGPSRVQEAKDDLWVKLYNLSEANLAHLSGELRQRRDEMMQRLYLYEKIRRRHYAEPDSLPLRRKGVYLALLAGIRQGEQFLAWCDEALSMLSNIDSPSSP</sequence>
<dbReference type="InterPro" id="IPR036390">
    <property type="entry name" value="WH_DNA-bd_sf"/>
</dbReference>
<dbReference type="Pfam" id="PF10400">
    <property type="entry name" value="Vir_act_alpha_C"/>
    <property type="match status" value="1"/>
</dbReference>
<dbReference type="InterPro" id="IPR018309">
    <property type="entry name" value="Tscrpt_reg_PadR_C"/>
</dbReference>
<dbReference type="Pfam" id="PF03551">
    <property type="entry name" value="PadR"/>
    <property type="match status" value="1"/>
</dbReference>
<evidence type="ECO:0000259" key="2">
    <source>
        <dbReference type="Pfam" id="PF10400"/>
    </source>
</evidence>
<feature type="domain" description="Transcription regulator PadR C-terminal" evidence="2">
    <location>
        <begin position="93"/>
        <end position="175"/>
    </location>
</feature>
<evidence type="ECO:0000313" key="4">
    <source>
        <dbReference type="Proteomes" id="UP000539350"/>
    </source>
</evidence>
<dbReference type="EMBL" id="JACFXU010000013">
    <property type="protein sequence ID" value="MBA6412626.1"/>
    <property type="molecule type" value="Genomic_DNA"/>
</dbReference>
<dbReference type="PANTHER" id="PTHR43252:SF4">
    <property type="entry name" value="TRANSCRIPTIONAL REGULATORY PROTEIN"/>
    <property type="match status" value="1"/>
</dbReference>
<dbReference type="PANTHER" id="PTHR43252">
    <property type="entry name" value="TRANSCRIPTIONAL REGULATOR YQJI"/>
    <property type="match status" value="1"/>
</dbReference>
<comment type="caution">
    <text evidence="3">The sequence shown here is derived from an EMBL/GenBank/DDBJ whole genome shotgun (WGS) entry which is preliminary data.</text>
</comment>
<dbReference type="InterPro" id="IPR005149">
    <property type="entry name" value="Tscrpt_reg_PadR_N"/>
</dbReference>
<protein>
    <submittedName>
        <fullName evidence="3">PadR family transcriptional regulator</fullName>
    </submittedName>
</protein>
<name>A0A7W2YIL1_9GAMM</name>
<feature type="domain" description="Transcription regulator PadR N-terminal" evidence="1">
    <location>
        <begin position="9"/>
        <end position="81"/>
    </location>
</feature>
<evidence type="ECO:0000313" key="3">
    <source>
        <dbReference type="EMBL" id="MBA6412626.1"/>
    </source>
</evidence>